<proteinExistence type="predicted"/>
<gene>
    <name evidence="1" type="ORF">BSIN_4699</name>
</gene>
<evidence type="ECO:0000313" key="1">
    <source>
        <dbReference type="EMBL" id="SMG01942.1"/>
    </source>
</evidence>
<evidence type="ECO:0000313" key="2">
    <source>
        <dbReference type="Proteomes" id="UP000198460"/>
    </source>
</evidence>
<reference evidence="1 2" key="1">
    <citation type="submission" date="2017-04" db="EMBL/GenBank/DDBJ databases">
        <authorList>
            <person name="Afonso C.L."/>
            <person name="Miller P.J."/>
            <person name="Scott M.A."/>
            <person name="Spackman E."/>
            <person name="Goraichik I."/>
            <person name="Dimitrov K.M."/>
            <person name="Suarez D.L."/>
            <person name="Swayne D.E."/>
        </authorList>
    </citation>
    <scope>NUCLEOTIDE SEQUENCE [LARGE SCALE GENOMIC DNA]</scope>
    <source>
        <strain evidence="1">LMG 28154</strain>
    </source>
</reference>
<sequence length="53" mass="5813">MAKQMHARHAIFNLGAHDRAWPYLIGNAYCFATGGLRPACAPSRETRAAAWLA</sequence>
<dbReference type="Proteomes" id="UP000198460">
    <property type="component" value="Unassembled WGS sequence"/>
</dbReference>
<name>A0A238H9V4_9BURK</name>
<protein>
    <submittedName>
        <fullName evidence="1">Uncharacterized protein</fullName>
    </submittedName>
</protein>
<dbReference type="AlphaFoldDB" id="A0A238H9V4"/>
<dbReference type="EMBL" id="FXAN01000084">
    <property type="protein sequence ID" value="SMG01942.1"/>
    <property type="molecule type" value="Genomic_DNA"/>
</dbReference>
<organism evidence="1 2">
    <name type="scientific">Burkholderia singularis</name>
    <dbReference type="NCBI Taxonomy" id="1503053"/>
    <lineage>
        <taxon>Bacteria</taxon>
        <taxon>Pseudomonadati</taxon>
        <taxon>Pseudomonadota</taxon>
        <taxon>Betaproteobacteria</taxon>
        <taxon>Burkholderiales</taxon>
        <taxon>Burkholderiaceae</taxon>
        <taxon>Burkholderia</taxon>
        <taxon>pseudomallei group</taxon>
    </lineage>
</organism>
<accession>A0A238H9V4</accession>